<organism evidence="3 4">
    <name type="scientific">Labeo rohita</name>
    <name type="common">Indian major carp</name>
    <name type="synonym">Cyprinus rohita</name>
    <dbReference type="NCBI Taxonomy" id="84645"/>
    <lineage>
        <taxon>Eukaryota</taxon>
        <taxon>Metazoa</taxon>
        <taxon>Chordata</taxon>
        <taxon>Craniata</taxon>
        <taxon>Vertebrata</taxon>
        <taxon>Euteleostomi</taxon>
        <taxon>Actinopterygii</taxon>
        <taxon>Neopterygii</taxon>
        <taxon>Teleostei</taxon>
        <taxon>Ostariophysi</taxon>
        <taxon>Cypriniformes</taxon>
        <taxon>Cyprinidae</taxon>
        <taxon>Labeoninae</taxon>
        <taxon>Labeonini</taxon>
        <taxon>Labeo</taxon>
    </lineage>
</organism>
<sequence length="890" mass="100719">MFKWSAVGAPSKCGAPGNCLSCLPYCYASVPDEAIEGYLMYGLKVKDIAALYEVSRWMSCTLALTIQSWTVWCWKFKGNTHSVDIGAFKKREQARASGQLTIFESVERKRKADMTSACEDTAITKSLAYFIAKDMMPFRIVERPGFNALMKTVAPKYKIPRRQHFSEKEIPNMYIKLKEDIANSLSEAKHFAFTTDLLTSNTGHPYMSLTVHFITPAWEVKAACLETAYLPDDHTSDNIKETFENLIKEWGIQQSAVECVTTDNGTNMKAAFKSLLPSSWLSCFGHNLNLALGKAMKIDQVDVAVRACRSVVQGFNHSWKRRRELAKKQAELNLPQHTLIQDVVTRWGSTYDMISRFVEQHAAVTATLMADRNTRHLVLRGSYISTLEDMCKVLKPLRSFTDSLATETCITISSLRPVLQHLTETILAEKDDDSNLVRSMKHAICKNLQERYEDSDMANVIDMACVLDPRFKLNFMEEADSIKRQLEQQLMQHTADEGSTCTLSQVSSARGECEDEGTSASVPEPPKGLAGILKMITMKKQENKQSAGMMKSTLAFQEISAYTTLPTISVDKNPLQWWKENEQEFPRLAKVAQKILCIPATSVASERLFSSSGNIQTVFRSKWIQRELNSEPWLTGRFITDSAHSVSQRGRLRYDIPAALLIDMRDLGFSWMAISRMLSVNVRTLYNHRRQLGLLDYGSFTNISNDDLDRLITEVLQQTPGSGETYITGSLRGRGIRVQRWQVRERLRIVDPVGRALRGRRAIQRRVYNVSVPNQLHIDTNHKLNPWGFVFHGGVDGYSRCITYLRCCTDNKASTALQLFQNAVNLFGLPHHVRGDAGSENIDIARFMIENRGANRGSFMLECSNFLNIEDYLIMRMCEDLMIITSVILS</sequence>
<proteinExistence type="predicted"/>
<dbReference type="Pfam" id="PF24764">
    <property type="entry name" value="rva_4"/>
    <property type="match status" value="1"/>
</dbReference>
<gene>
    <name evidence="3" type="ORF">H4Q32_023986</name>
</gene>
<dbReference type="InterPro" id="IPR008906">
    <property type="entry name" value="HATC_C_dom"/>
</dbReference>
<name>A0ABQ8L155_LABRO</name>
<evidence type="ECO:0000259" key="1">
    <source>
        <dbReference type="Pfam" id="PF05699"/>
    </source>
</evidence>
<feature type="domain" description="HAT C-terminal dimerisation" evidence="1">
    <location>
        <begin position="561"/>
        <end position="621"/>
    </location>
</feature>
<dbReference type="Proteomes" id="UP000830375">
    <property type="component" value="Unassembled WGS sequence"/>
</dbReference>
<comment type="caution">
    <text evidence="3">The sequence shown here is derived from an EMBL/GenBank/DDBJ whole genome shotgun (WGS) entry which is preliminary data.</text>
</comment>
<dbReference type="SUPFAM" id="SSF140996">
    <property type="entry name" value="Hermes dimerisation domain"/>
    <property type="match status" value="1"/>
</dbReference>
<dbReference type="PANTHER" id="PTHR46481:SF9">
    <property type="entry name" value="ZINC FINGER BED DOMAIN-CONTAINING PROTEIN 1-LIKE"/>
    <property type="match status" value="1"/>
</dbReference>
<dbReference type="InterPro" id="IPR052035">
    <property type="entry name" value="ZnF_BED_domain_contain"/>
</dbReference>
<dbReference type="InterPro" id="IPR012337">
    <property type="entry name" value="RNaseH-like_sf"/>
</dbReference>
<dbReference type="InterPro" id="IPR058913">
    <property type="entry name" value="Integrase_dom_put"/>
</dbReference>
<dbReference type="EMBL" id="JACTAM010002711">
    <property type="protein sequence ID" value="KAI2643891.1"/>
    <property type="molecule type" value="Genomic_DNA"/>
</dbReference>
<dbReference type="GO" id="GO:0016874">
    <property type="term" value="F:ligase activity"/>
    <property type="evidence" value="ECO:0007669"/>
    <property type="project" value="UniProtKB-KW"/>
</dbReference>
<evidence type="ECO:0000313" key="4">
    <source>
        <dbReference type="Proteomes" id="UP000830375"/>
    </source>
</evidence>
<keyword evidence="3" id="KW-0436">Ligase</keyword>
<reference evidence="3 4" key="1">
    <citation type="submission" date="2022-01" db="EMBL/GenBank/DDBJ databases">
        <title>A high-quality chromosome-level genome assembly of rohu carp, Labeo rohita.</title>
        <authorList>
            <person name="Arick M.A. II"/>
            <person name="Hsu C.-Y."/>
            <person name="Magbanua Z."/>
            <person name="Pechanova O."/>
            <person name="Grover C."/>
            <person name="Miller E."/>
            <person name="Thrash A."/>
            <person name="Ezzel L."/>
            <person name="Alam S."/>
            <person name="Benzie J."/>
            <person name="Hamilton M."/>
            <person name="Karsi A."/>
            <person name="Lawrence M.L."/>
            <person name="Peterson D.G."/>
        </authorList>
    </citation>
    <scope>NUCLEOTIDE SEQUENCE [LARGE SCALE GENOMIC DNA]</scope>
    <source>
        <strain evidence="4">BAU-BD-2019</strain>
        <tissue evidence="3">Blood</tissue>
    </source>
</reference>
<evidence type="ECO:0000313" key="3">
    <source>
        <dbReference type="EMBL" id="KAI2643891.1"/>
    </source>
</evidence>
<evidence type="ECO:0000259" key="2">
    <source>
        <dbReference type="Pfam" id="PF24764"/>
    </source>
</evidence>
<protein>
    <submittedName>
        <fullName evidence="3">E3 SUMO-protein ligase ZBED1</fullName>
    </submittedName>
</protein>
<keyword evidence="4" id="KW-1185">Reference proteome</keyword>
<accession>A0ABQ8L155</accession>
<feature type="domain" description="Integrase core" evidence="2">
    <location>
        <begin position="767"/>
        <end position="861"/>
    </location>
</feature>
<dbReference type="SUPFAM" id="SSF53098">
    <property type="entry name" value="Ribonuclease H-like"/>
    <property type="match status" value="1"/>
</dbReference>
<dbReference type="Pfam" id="PF05699">
    <property type="entry name" value="Dimer_Tnp_hAT"/>
    <property type="match status" value="1"/>
</dbReference>
<dbReference type="PANTHER" id="PTHR46481">
    <property type="entry name" value="ZINC FINGER BED DOMAIN-CONTAINING PROTEIN 4"/>
    <property type="match status" value="1"/>
</dbReference>